<dbReference type="AlphaFoldDB" id="A0A7T0KMS8"/>
<dbReference type="GO" id="GO:0043024">
    <property type="term" value="F:ribosomal small subunit binding"/>
    <property type="evidence" value="ECO:0007669"/>
    <property type="project" value="TreeGrafter"/>
</dbReference>
<dbReference type="GO" id="GO:0000028">
    <property type="term" value="P:ribosomal small subunit assembly"/>
    <property type="evidence" value="ECO:0007669"/>
    <property type="project" value="TreeGrafter"/>
</dbReference>
<dbReference type="GO" id="GO:0005829">
    <property type="term" value="C:cytosol"/>
    <property type="evidence" value="ECO:0007669"/>
    <property type="project" value="TreeGrafter"/>
</dbReference>
<evidence type="ECO:0000313" key="1">
    <source>
        <dbReference type="EMBL" id="QPK83540.1"/>
    </source>
</evidence>
<dbReference type="RefSeq" id="WP_165003498.1">
    <property type="nucleotide sequence ID" value="NZ_CP064955.1"/>
</dbReference>
<dbReference type="Proteomes" id="UP000594586">
    <property type="component" value="Chromosome"/>
</dbReference>
<dbReference type="PANTHER" id="PTHR42698">
    <property type="entry name" value="GTPASE ERA"/>
    <property type="match status" value="1"/>
</dbReference>
<dbReference type="SUPFAM" id="SSF52540">
    <property type="entry name" value="P-loop containing nucleoside triphosphate hydrolases"/>
    <property type="match status" value="1"/>
</dbReference>
<accession>A0A7T0KMS8</accession>
<gene>
    <name evidence="1" type="ORF">G7Y29_01640</name>
</gene>
<reference evidence="1 2" key="1">
    <citation type="submission" date="2020-11" db="EMBL/GenBank/DDBJ databases">
        <title>Corynebacterium sp. MC1420.</title>
        <authorList>
            <person name="Zhou J."/>
        </authorList>
    </citation>
    <scope>NUCLEOTIDE SEQUENCE [LARGE SCALE GENOMIC DNA]</scope>
    <source>
        <strain evidence="1 2">MC1420</strain>
    </source>
</reference>
<protein>
    <submittedName>
        <fullName evidence="1">ABC transporter</fullName>
    </submittedName>
</protein>
<sequence length="565" mass="59772">MNPNQSLSSLDAVRGLRDALLDTRPGGEHAAEATALASQLDDYILPRLDNIDAPLLAVVGGSTGSGKSTLVNAVLGEQVTNPGVIRPTTRQPILVVNPTDSAWFNSPQVLPGLARSHGAGDEQSTTLRIATSQAVPAGLALLDAPDFDSIDDRNRALSSQLLAAADLWMFVTTPARYADKLVWNFLHDAAGRNIEVAVVLNRLDPDSAQTVPEDLHRMLAEAGLGGAQLFTVPFVAGLEGRLPADLVAPLRAYLTELARDTAARREVAGRTVMGALEAVARRVDTLAAAKEHQEEFAAQLAEAVDANYDRATVHVIDATSDGKLLRTEVLQRWQDFVGTSDFFRGVERFVSQARDRIGSFLSGQPAPVREVATEIESGLHAVIVDAADTAATRSWSHLGSVAPNLRADADPSLARASTTISDGAAALVREWQGELMAHIQETAGAKRQRARVMSLGLNVVTVALMLVVFASTAGLTGGEIAIAGGSAVVGQKLLETIFGEDTVRRMVNHAREDLNARLVELFAGERGRYDAVLAPLTAGATADELRTAAGAALASVQRRVDNGAV</sequence>
<dbReference type="EMBL" id="CP064955">
    <property type="protein sequence ID" value="QPK83540.1"/>
    <property type="molecule type" value="Genomic_DNA"/>
</dbReference>
<organism evidence="1 2">
    <name type="scientific">Corynebacterium qintianiae</name>
    <dbReference type="NCBI Taxonomy" id="2709392"/>
    <lineage>
        <taxon>Bacteria</taxon>
        <taxon>Bacillati</taxon>
        <taxon>Actinomycetota</taxon>
        <taxon>Actinomycetes</taxon>
        <taxon>Mycobacteriales</taxon>
        <taxon>Corynebacteriaceae</taxon>
        <taxon>Corynebacterium</taxon>
    </lineage>
</organism>
<name>A0A7T0KMS8_9CORY</name>
<dbReference type="InterPro" id="IPR027417">
    <property type="entry name" value="P-loop_NTPase"/>
</dbReference>
<dbReference type="Gene3D" id="3.40.50.300">
    <property type="entry name" value="P-loop containing nucleotide triphosphate hydrolases"/>
    <property type="match status" value="1"/>
</dbReference>
<dbReference type="KEGG" id="cqn:G7Y29_01640"/>
<dbReference type="InterPro" id="IPR005662">
    <property type="entry name" value="GTPase_Era-like"/>
</dbReference>
<dbReference type="GO" id="GO:0005525">
    <property type="term" value="F:GTP binding"/>
    <property type="evidence" value="ECO:0007669"/>
    <property type="project" value="InterPro"/>
</dbReference>
<proteinExistence type="predicted"/>
<evidence type="ECO:0000313" key="2">
    <source>
        <dbReference type="Proteomes" id="UP000594586"/>
    </source>
</evidence>
<dbReference type="PANTHER" id="PTHR42698:SF1">
    <property type="entry name" value="GTPASE ERA, MITOCHONDRIAL"/>
    <property type="match status" value="1"/>
</dbReference>
<dbReference type="GO" id="GO:0019843">
    <property type="term" value="F:rRNA binding"/>
    <property type="evidence" value="ECO:0007669"/>
    <property type="project" value="TreeGrafter"/>
</dbReference>
<keyword evidence="2" id="KW-1185">Reference proteome</keyword>